<evidence type="ECO:0000259" key="20">
    <source>
        <dbReference type="Pfam" id="PF00361"/>
    </source>
</evidence>
<keyword evidence="15 21" id="KW-0496">Mitochondrion</keyword>
<dbReference type="InterPro" id="IPR001750">
    <property type="entry name" value="ND/Mrp_TM"/>
</dbReference>
<evidence type="ECO:0000256" key="2">
    <source>
        <dbReference type="ARBA" id="ARBA00004448"/>
    </source>
</evidence>
<comment type="catalytic activity">
    <reaction evidence="18">
        <text>a ubiquinone + NADH + 5 H(+)(in) = a ubiquinol + NAD(+) + 4 H(+)(out)</text>
        <dbReference type="Rhea" id="RHEA:29091"/>
        <dbReference type="Rhea" id="RHEA-COMP:9565"/>
        <dbReference type="Rhea" id="RHEA-COMP:9566"/>
        <dbReference type="ChEBI" id="CHEBI:15378"/>
        <dbReference type="ChEBI" id="CHEBI:16389"/>
        <dbReference type="ChEBI" id="CHEBI:17976"/>
        <dbReference type="ChEBI" id="CHEBI:57540"/>
        <dbReference type="ChEBI" id="CHEBI:57945"/>
        <dbReference type="EC" id="7.1.1.2"/>
    </reaction>
</comment>
<evidence type="ECO:0000256" key="17">
    <source>
        <dbReference type="ARBA" id="ARBA00031028"/>
    </source>
</evidence>
<dbReference type="GO" id="GO:0005743">
    <property type="term" value="C:mitochondrial inner membrane"/>
    <property type="evidence" value="ECO:0007669"/>
    <property type="project" value="UniProtKB-SubCell"/>
</dbReference>
<dbReference type="GO" id="GO:0006120">
    <property type="term" value="P:mitochondrial electron transport, NADH to ubiquinone"/>
    <property type="evidence" value="ECO:0007669"/>
    <property type="project" value="TreeGrafter"/>
</dbReference>
<keyword evidence="14" id="KW-0830">Ubiquinone</keyword>
<keyword evidence="13" id="KW-0520">NAD</keyword>
<evidence type="ECO:0000256" key="15">
    <source>
        <dbReference type="ARBA" id="ARBA00023128"/>
    </source>
</evidence>
<evidence type="ECO:0000313" key="21">
    <source>
        <dbReference type="EMBL" id="ALJ93727.1"/>
    </source>
</evidence>
<dbReference type="EMBL" id="KR270642">
    <property type="protein sequence ID" value="ALJ93727.1"/>
    <property type="molecule type" value="Genomic_DNA"/>
</dbReference>
<gene>
    <name evidence="21" type="primary">ND2</name>
</gene>
<evidence type="ECO:0000256" key="19">
    <source>
        <dbReference type="SAM" id="Phobius"/>
    </source>
</evidence>
<evidence type="ECO:0000256" key="18">
    <source>
        <dbReference type="ARBA" id="ARBA00049551"/>
    </source>
</evidence>
<feature type="transmembrane region" description="Helical" evidence="19">
    <location>
        <begin position="264"/>
        <end position="285"/>
    </location>
</feature>
<evidence type="ECO:0000256" key="3">
    <source>
        <dbReference type="ARBA" id="ARBA00007012"/>
    </source>
</evidence>
<dbReference type="EC" id="7.1.1.2" evidence="4"/>
<feature type="transmembrane region" description="Helical" evidence="19">
    <location>
        <begin position="85"/>
        <end position="103"/>
    </location>
</feature>
<dbReference type="GO" id="GO:0008137">
    <property type="term" value="F:NADH dehydrogenase (ubiquinone) activity"/>
    <property type="evidence" value="ECO:0007669"/>
    <property type="project" value="UniProtKB-EC"/>
</dbReference>
<evidence type="ECO:0000256" key="13">
    <source>
        <dbReference type="ARBA" id="ARBA00023027"/>
    </source>
</evidence>
<accession>A0A342I4D9</accession>
<dbReference type="AlphaFoldDB" id="A0A342I4D9"/>
<feature type="transmembrane region" description="Helical" evidence="19">
    <location>
        <begin position="52"/>
        <end position="73"/>
    </location>
</feature>
<dbReference type="InterPro" id="IPR050175">
    <property type="entry name" value="Complex_I_Subunit_2"/>
</dbReference>
<dbReference type="PANTHER" id="PTHR46552">
    <property type="entry name" value="NADH-UBIQUINONE OXIDOREDUCTASE CHAIN 2"/>
    <property type="match status" value="1"/>
</dbReference>
<dbReference type="PANTHER" id="PTHR46552:SF1">
    <property type="entry name" value="NADH-UBIQUINONE OXIDOREDUCTASE CHAIN 2"/>
    <property type="match status" value="1"/>
</dbReference>
<keyword evidence="12 19" id="KW-1133">Transmembrane helix</keyword>
<feature type="transmembrane region" description="Helical" evidence="19">
    <location>
        <begin position="193"/>
        <end position="212"/>
    </location>
</feature>
<keyword evidence="16 19" id="KW-0472">Membrane</keyword>
<keyword evidence="10" id="KW-1278">Translocase</keyword>
<evidence type="ECO:0000256" key="6">
    <source>
        <dbReference type="ARBA" id="ARBA00022448"/>
    </source>
</evidence>
<keyword evidence="6" id="KW-0813">Transport</keyword>
<name>A0A342I4D9_9HYME</name>
<comment type="subcellular location">
    <subcellularLocation>
        <location evidence="2">Mitochondrion inner membrane</location>
        <topology evidence="2">Multi-pass membrane protein</topology>
    </subcellularLocation>
</comment>
<evidence type="ECO:0000256" key="1">
    <source>
        <dbReference type="ARBA" id="ARBA00003257"/>
    </source>
</evidence>
<evidence type="ECO:0000256" key="4">
    <source>
        <dbReference type="ARBA" id="ARBA00012944"/>
    </source>
</evidence>
<feature type="domain" description="NADH:quinone oxidoreductase/Mrp antiporter transmembrane" evidence="20">
    <location>
        <begin position="24"/>
        <end position="276"/>
    </location>
</feature>
<feature type="transmembrane region" description="Helical" evidence="19">
    <location>
        <begin position="7"/>
        <end position="32"/>
    </location>
</feature>
<comment type="similarity">
    <text evidence="3">Belongs to the complex I subunit 2 family.</text>
</comment>
<evidence type="ECO:0000256" key="8">
    <source>
        <dbReference type="ARBA" id="ARBA00022692"/>
    </source>
</evidence>
<evidence type="ECO:0000256" key="16">
    <source>
        <dbReference type="ARBA" id="ARBA00023136"/>
    </source>
</evidence>
<protein>
    <recommendedName>
        <fullName evidence="5">NADH-ubiquinone oxidoreductase chain 2</fullName>
        <ecNumber evidence="4">7.1.1.2</ecNumber>
    </recommendedName>
    <alternativeName>
        <fullName evidence="17">NADH dehydrogenase subunit 2</fullName>
    </alternativeName>
</protein>
<evidence type="ECO:0000256" key="7">
    <source>
        <dbReference type="ARBA" id="ARBA00022660"/>
    </source>
</evidence>
<keyword evidence="9" id="KW-0999">Mitochondrion inner membrane</keyword>
<reference evidence="21" key="1">
    <citation type="submission" date="2015-04" db="EMBL/GenBank/DDBJ databases">
        <title>The complete mitochondrial genome of Foenatopus ruficollis.</title>
        <authorList>
            <person name="Wei S.J."/>
            <person name="Wu Q.L."/>
        </authorList>
    </citation>
    <scope>NUCLEOTIDE SEQUENCE</scope>
</reference>
<evidence type="ECO:0000256" key="10">
    <source>
        <dbReference type="ARBA" id="ARBA00022967"/>
    </source>
</evidence>
<feature type="transmembrane region" description="Helical" evidence="19">
    <location>
        <begin position="232"/>
        <end position="252"/>
    </location>
</feature>
<proteinExistence type="inferred from homology"/>
<evidence type="ECO:0000256" key="12">
    <source>
        <dbReference type="ARBA" id="ARBA00022989"/>
    </source>
</evidence>
<organism evidence="21">
    <name type="scientific">Foenatopus ruficollis</name>
    <dbReference type="NCBI Taxonomy" id="1738635"/>
    <lineage>
        <taxon>Eukaryota</taxon>
        <taxon>Metazoa</taxon>
        <taxon>Ecdysozoa</taxon>
        <taxon>Arthropoda</taxon>
        <taxon>Hexapoda</taxon>
        <taxon>Insecta</taxon>
        <taxon>Pterygota</taxon>
        <taxon>Neoptera</taxon>
        <taxon>Endopterygota</taxon>
        <taxon>Hymenoptera</taxon>
        <taxon>Apocrita</taxon>
        <taxon>Stephanoidea</taxon>
        <taxon>Stephanidae</taxon>
        <taxon>Stephaninae</taxon>
        <taxon>Foenatopus</taxon>
    </lineage>
</organism>
<keyword evidence="11" id="KW-0249">Electron transport</keyword>
<keyword evidence="8 19" id="KW-0812">Transmembrane</keyword>
<sequence length="338" mass="40685">MMSKFSIILFSPMLMISTFIAISSTSWFNLWMSIEINSMAFIPMTMLNNWNFSFNSIIIYFIIQSLSSSIMLFSSYMMNLNSNNYIFMLMIMFMNMSMFMKLGMFPFHWWLPIIMTNLSWINCLIISTWQKIIPFIILQYFMNMKLMILSSIMTAFIATIYGINYLNTKKIIAYSSMNHMSWMSMCLMLNLNLWWFYMYIYSSMSYILISLFKNLNLNFIQQSYNNMNNKMINSYMFMILISMMSIPPFTGFSTKWFIILKMNMMFLLMFMLIIILTLVSMMFYLRMMFSNLLLISYHTKIFPPMFNQKIKKNFNLKFMIYFLMIINILFTTLFIMTN</sequence>
<keyword evidence="7" id="KW-0679">Respiratory chain</keyword>
<evidence type="ECO:0000256" key="14">
    <source>
        <dbReference type="ARBA" id="ARBA00023075"/>
    </source>
</evidence>
<evidence type="ECO:0000256" key="11">
    <source>
        <dbReference type="ARBA" id="ARBA00022982"/>
    </source>
</evidence>
<evidence type="ECO:0000256" key="5">
    <source>
        <dbReference type="ARBA" id="ARBA00021008"/>
    </source>
</evidence>
<geneLocation type="mitochondrion" evidence="21"/>
<dbReference type="Pfam" id="PF00361">
    <property type="entry name" value="Proton_antipo_M"/>
    <property type="match status" value="1"/>
</dbReference>
<evidence type="ECO:0000256" key="9">
    <source>
        <dbReference type="ARBA" id="ARBA00022792"/>
    </source>
</evidence>
<comment type="function">
    <text evidence="1">Core subunit of the mitochondrial membrane respiratory chain NADH dehydrogenase (Complex I) that is believed to belong to the minimal assembly required for catalysis. Complex I functions in the transfer of electrons from NADH to the respiratory chain. The immediate electron acceptor for the enzyme is believed to be ubiquinone.</text>
</comment>
<feature type="transmembrane region" description="Helical" evidence="19">
    <location>
        <begin position="146"/>
        <end position="166"/>
    </location>
</feature>
<feature type="transmembrane region" description="Helical" evidence="19">
    <location>
        <begin position="318"/>
        <end position="336"/>
    </location>
</feature>